<organism evidence="1 2">
    <name type="scientific">Aureimonas glaciei</name>
    <dbReference type="NCBI Taxonomy" id="1776957"/>
    <lineage>
        <taxon>Bacteria</taxon>
        <taxon>Pseudomonadati</taxon>
        <taxon>Pseudomonadota</taxon>
        <taxon>Alphaproteobacteria</taxon>
        <taxon>Hyphomicrobiales</taxon>
        <taxon>Aurantimonadaceae</taxon>
        <taxon>Aureimonas</taxon>
    </lineage>
</organism>
<reference evidence="1" key="2">
    <citation type="submission" date="2020-09" db="EMBL/GenBank/DDBJ databases">
        <authorList>
            <person name="Sun Q."/>
            <person name="Zhou Y."/>
        </authorList>
    </citation>
    <scope>NUCLEOTIDE SEQUENCE</scope>
    <source>
        <strain evidence="1">CGMCC 1.15493</strain>
    </source>
</reference>
<protein>
    <submittedName>
        <fullName evidence="1">Uncharacterized protein</fullName>
    </submittedName>
</protein>
<name>A0A917D8V5_9HYPH</name>
<dbReference type="AlphaFoldDB" id="A0A917D8V5"/>
<reference evidence="1" key="1">
    <citation type="journal article" date="2014" name="Int. J. Syst. Evol. Microbiol.">
        <title>Complete genome sequence of Corynebacterium casei LMG S-19264T (=DSM 44701T), isolated from a smear-ripened cheese.</title>
        <authorList>
            <consortium name="US DOE Joint Genome Institute (JGI-PGF)"/>
            <person name="Walter F."/>
            <person name="Albersmeier A."/>
            <person name="Kalinowski J."/>
            <person name="Ruckert C."/>
        </authorList>
    </citation>
    <scope>NUCLEOTIDE SEQUENCE</scope>
    <source>
        <strain evidence="1">CGMCC 1.15493</strain>
    </source>
</reference>
<gene>
    <name evidence="1" type="ORF">GCM10011335_14680</name>
</gene>
<evidence type="ECO:0000313" key="2">
    <source>
        <dbReference type="Proteomes" id="UP000613160"/>
    </source>
</evidence>
<dbReference type="Gene3D" id="3.40.50.1820">
    <property type="entry name" value="alpha/beta hydrolase"/>
    <property type="match status" value="1"/>
</dbReference>
<evidence type="ECO:0000313" key="1">
    <source>
        <dbReference type="EMBL" id="GGD12898.1"/>
    </source>
</evidence>
<dbReference type="SUPFAM" id="SSF53474">
    <property type="entry name" value="alpha/beta-Hydrolases"/>
    <property type="match status" value="1"/>
</dbReference>
<dbReference type="Proteomes" id="UP000613160">
    <property type="component" value="Unassembled WGS sequence"/>
</dbReference>
<dbReference type="InterPro" id="IPR029058">
    <property type="entry name" value="AB_hydrolase_fold"/>
</dbReference>
<keyword evidence="2" id="KW-1185">Reference proteome</keyword>
<sequence>MGMAGIGITGGTAMKDDRPIEGFSRFEALDQAGRSITYYADGAPEADAKDQPPLLAVSIQGSGCDSVFRRTPQGIGSGHQGRLRDAGRGRYRTLVVEKPGVSLFDESEQPGTSFGCSPAFLQTFTLDRWGEAIRASVEDFQDRAGQRFAKTLLVGHSEGGQVAPYLCARHPWVTHVALIGAPGTNQILELAISDLIRSHSVHIPDATRAVQRLVDQIYGGTPGEQEDRRFELLHGHTYGRWRSFLQTSPLSCLMERMPHLYIAHGISDEKVSSLSSTLLFLELMHKTPRPVLDLIEDVTHGVRDIRNGEDAPLRALLGRIADWFVGA</sequence>
<dbReference type="EMBL" id="BMJJ01000003">
    <property type="protein sequence ID" value="GGD12898.1"/>
    <property type="molecule type" value="Genomic_DNA"/>
</dbReference>
<comment type="caution">
    <text evidence="1">The sequence shown here is derived from an EMBL/GenBank/DDBJ whole genome shotgun (WGS) entry which is preliminary data.</text>
</comment>
<proteinExistence type="predicted"/>
<accession>A0A917D8V5</accession>